<name>A0AAW6SW64_9BACI</name>
<dbReference type="GO" id="GO:0003677">
    <property type="term" value="F:DNA binding"/>
    <property type="evidence" value="ECO:0007669"/>
    <property type="project" value="UniProtKB-KW"/>
</dbReference>
<protein>
    <submittedName>
        <fullName evidence="1">DNA-binding protein</fullName>
    </submittedName>
</protein>
<proteinExistence type="predicted"/>
<keyword evidence="1" id="KW-0238">DNA-binding</keyword>
<dbReference type="AlphaFoldDB" id="A0AAW6SW64"/>
<sequence>MEMMWIAIGLIGDVYFIGEGLKNFKIPNVKGLLERLDENDEHELLNEKDIHYFIGISKEDAQALLKEHPSIPHI</sequence>
<dbReference type="RefSeq" id="WP_280617328.1">
    <property type="nucleotide sequence ID" value="NZ_JAROYP010000009.1"/>
</dbReference>
<dbReference type="Proteomes" id="UP001159179">
    <property type="component" value="Unassembled WGS sequence"/>
</dbReference>
<accession>A0AAW6SW64</accession>
<reference evidence="1" key="1">
    <citation type="submission" date="2023-03" db="EMBL/GenBank/DDBJ databases">
        <title>Bacterial isolates from washroom surfaces on a university campus.</title>
        <authorList>
            <person name="Holman D.B."/>
            <person name="Gzyl K.E."/>
            <person name="Taheri A.E."/>
        </authorList>
    </citation>
    <scope>NUCLEOTIDE SEQUENCE</scope>
    <source>
        <strain evidence="1">RD03</strain>
    </source>
</reference>
<organism evidence="1 2">
    <name type="scientific">Heyndrickxia oleronia</name>
    <dbReference type="NCBI Taxonomy" id="38875"/>
    <lineage>
        <taxon>Bacteria</taxon>
        <taxon>Bacillati</taxon>
        <taxon>Bacillota</taxon>
        <taxon>Bacilli</taxon>
        <taxon>Bacillales</taxon>
        <taxon>Bacillaceae</taxon>
        <taxon>Heyndrickxia</taxon>
    </lineage>
</organism>
<dbReference type="EMBL" id="JAROYP010000009">
    <property type="protein sequence ID" value="MDH5162388.1"/>
    <property type="molecule type" value="Genomic_DNA"/>
</dbReference>
<gene>
    <name evidence="1" type="ORF">P5X88_15740</name>
</gene>
<evidence type="ECO:0000313" key="2">
    <source>
        <dbReference type="Proteomes" id="UP001159179"/>
    </source>
</evidence>
<comment type="caution">
    <text evidence="1">The sequence shown here is derived from an EMBL/GenBank/DDBJ whole genome shotgun (WGS) entry which is preliminary data.</text>
</comment>
<evidence type="ECO:0000313" key="1">
    <source>
        <dbReference type="EMBL" id="MDH5162388.1"/>
    </source>
</evidence>